<dbReference type="SUPFAM" id="SSF47413">
    <property type="entry name" value="lambda repressor-like DNA-binding domains"/>
    <property type="match status" value="1"/>
</dbReference>
<reference evidence="3 4" key="1">
    <citation type="submission" date="2014-01" db="EMBL/GenBank/DDBJ databases">
        <title>Draft genome sequence of the multidrug-resistant clinical isolate Dermabacter hominis 1368.</title>
        <authorList>
            <person name="Albersmeier A."/>
            <person name="Bomholt C."/>
            <person name="Glaub A."/>
            <person name="Ruckert C."/>
            <person name="Soriano F."/>
            <person name="Fernandez-Natal I."/>
            <person name="Tauch A."/>
        </authorList>
    </citation>
    <scope>NUCLEOTIDE SEQUENCE [LARGE SCALE GENOMIC DNA]</scope>
    <source>
        <strain evidence="3 4">1368</strain>
    </source>
</reference>
<keyword evidence="1" id="KW-0472">Membrane</keyword>
<proteinExistence type="predicted"/>
<evidence type="ECO:0000313" key="4">
    <source>
        <dbReference type="Proteomes" id="UP000030182"/>
    </source>
</evidence>
<dbReference type="InterPro" id="IPR010982">
    <property type="entry name" value="Lambda_DNA-bd_dom_sf"/>
</dbReference>
<dbReference type="InterPro" id="IPR013975">
    <property type="entry name" value="Tscrpt_reg_BetR_N"/>
</dbReference>
<keyword evidence="1" id="KW-0812">Transmembrane</keyword>
<dbReference type="Pfam" id="PF08667">
    <property type="entry name" value="BetR"/>
    <property type="match status" value="1"/>
</dbReference>
<dbReference type="Gene3D" id="1.10.260.40">
    <property type="entry name" value="lambda repressor-like DNA-binding domains"/>
    <property type="match status" value="1"/>
</dbReference>
<sequence>MLTLNQVGIIKQTVDERISAATRALVALHGMRNADLADVLGIGQNSVFMKLRGDSPWKAAEVALVAEYFGVPISIIFDGMAAVNNEEAPALPSGGFRVVRHQGLEPRTHWLRVCGRVLLILAAFPVALVVLCVFAGRD</sequence>
<dbReference type="EMBL" id="JDRS01000006">
    <property type="protein sequence ID" value="KDS93564.1"/>
    <property type="molecule type" value="Genomic_DNA"/>
</dbReference>
<organism evidence="3 4">
    <name type="scientific">Dermabacter hominis 1368</name>
    <dbReference type="NCBI Taxonomy" id="1450519"/>
    <lineage>
        <taxon>Bacteria</taxon>
        <taxon>Bacillati</taxon>
        <taxon>Actinomycetota</taxon>
        <taxon>Actinomycetes</taxon>
        <taxon>Micrococcales</taxon>
        <taxon>Dermabacteraceae</taxon>
        <taxon>Dermabacter</taxon>
    </lineage>
</organism>
<keyword evidence="4" id="KW-1185">Reference proteome</keyword>
<name>A0ABR4SK36_9MICO</name>
<feature type="domain" description="Transcription regulator BetR N-terminal" evidence="2">
    <location>
        <begin position="31"/>
        <end position="78"/>
    </location>
</feature>
<dbReference type="RefSeq" id="WP_034373742.1">
    <property type="nucleotide sequence ID" value="NZ_KN323183.1"/>
</dbReference>
<comment type="caution">
    <text evidence="3">The sequence shown here is derived from an EMBL/GenBank/DDBJ whole genome shotgun (WGS) entry which is preliminary data.</text>
</comment>
<accession>A0ABR4SK36</accession>
<evidence type="ECO:0000256" key="1">
    <source>
        <dbReference type="SAM" id="Phobius"/>
    </source>
</evidence>
<feature type="transmembrane region" description="Helical" evidence="1">
    <location>
        <begin position="117"/>
        <end position="136"/>
    </location>
</feature>
<protein>
    <recommendedName>
        <fullName evidence="2">Transcription regulator BetR N-terminal domain-containing protein</fullName>
    </recommendedName>
</protein>
<evidence type="ECO:0000259" key="2">
    <source>
        <dbReference type="Pfam" id="PF08667"/>
    </source>
</evidence>
<keyword evidence="1" id="KW-1133">Transmembrane helix</keyword>
<gene>
    <name evidence="3" type="ORF">DHOM_04915</name>
</gene>
<dbReference type="Proteomes" id="UP000030182">
    <property type="component" value="Unassembled WGS sequence"/>
</dbReference>
<evidence type="ECO:0000313" key="3">
    <source>
        <dbReference type="EMBL" id="KDS93564.1"/>
    </source>
</evidence>